<dbReference type="Gene3D" id="3.40.47.10">
    <property type="match status" value="1"/>
</dbReference>
<dbReference type="GO" id="GO:0044550">
    <property type="term" value="P:secondary metabolite biosynthetic process"/>
    <property type="evidence" value="ECO:0007669"/>
    <property type="project" value="TreeGrafter"/>
</dbReference>
<dbReference type="GO" id="GO:0004312">
    <property type="term" value="F:fatty acid synthase activity"/>
    <property type="evidence" value="ECO:0007669"/>
    <property type="project" value="TreeGrafter"/>
</dbReference>
<dbReference type="InterPro" id="IPR050091">
    <property type="entry name" value="PKS_NRPS_Biosynth_Enz"/>
</dbReference>
<evidence type="ECO:0000259" key="4">
    <source>
        <dbReference type="PROSITE" id="PS52004"/>
    </source>
</evidence>
<dbReference type="PANTHER" id="PTHR43775">
    <property type="entry name" value="FATTY ACID SYNTHASE"/>
    <property type="match status" value="1"/>
</dbReference>
<keyword evidence="1" id="KW-0596">Phosphopantetheine</keyword>
<evidence type="ECO:0000256" key="1">
    <source>
        <dbReference type="ARBA" id="ARBA00022450"/>
    </source>
</evidence>
<evidence type="ECO:0000313" key="6">
    <source>
        <dbReference type="Proteomes" id="UP000186955"/>
    </source>
</evidence>
<reference evidence="5 6" key="1">
    <citation type="submission" date="2016-10" db="EMBL/GenBank/DDBJ databases">
        <title>Genome sequence of the ascomycete fungus Penicillium subrubescens.</title>
        <authorList>
            <person name="De Vries R.P."/>
            <person name="Peng M."/>
            <person name="Dilokpimol A."/>
            <person name="Hilden K."/>
            <person name="Makela M.R."/>
            <person name="Grigoriev I."/>
            <person name="Riley R."/>
            <person name="Granchi Z."/>
        </authorList>
    </citation>
    <scope>NUCLEOTIDE SEQUENCE [LARGE SCALE GENOMIC DNA]</scope>
    <source>
        <strain evidence="5 6">CBS 132785</strain>
    </source>
</reference>
<dbReference type="InterPro" id="IPR016039">
    <property type="entry name" value="Thiolase-like"/>
</dbReference>
<dbReference type="SUPFAM" id="SSF53901">
    <property type="entry name" value="Thiolase-like"/>
    <property type="match status" value="1"/>
</dbReference>
<dbReference type="InterPro" id="IPR014030">
    <property type="entry name" value="Ketoacyl_synth_N"/>
</dbReference>
<dbReference type="Pfam" id="PF00109">
    <property type="entry name" value="ketoacyl-synt"/>
    <property type="match status" value="1"/>
</dbReference>
<dbReference type="PROSITE" id="PS52004">
    <property type="entry name" value="KS3_2"/>
    <property type="match status" value="1"/>
</dbReference>
<keyword evidence="3" id="KW-0808">Transferase</keyword>
<dbReference type="AlphaFoldDB" id="A0A1Q5T249"/>
<dbReference type="InterPro" id="IPR020841">
    <property type="entry name" value="PKS_Beta-ketoAc_synthase_dom"/>
</dbReference>
<dbReference type="EMBL" id="MNBE01000719">
    <property type="protein sequence ID" value="OKO94310.1"/>
    <property type="molecule type" value="Genomic_DNA"/>
</dbReference>
<evidence type="ECO:0000256" key="2">
    <source>
        <dbReference type="ARBA" id="ARBA00022553"/>
    </source>
</evidence>
<evidence type="ECO:0000313" key="5">
    <source>
        <dbReference type="EMBL" id="OKO94310.1"/>
    </source>
</evidence>
<keyword evidence="6" id="KW-1185">Reference proteome</keyword>
<dbReference type="PANTHER" id="PTHR43775:SF20">
    <property type="entry name" value="HYBRID PKS-NRPS SYNTHETASE APDA"/>
    <property type="match status" value="1"/>
</dbReference>
<dbReference type="STRING" id="1316194.A0A1Q5T249"/>
<gene>
    <name evidence="5" type="ORF">PENSUB_11577</name>
</gene>
<dbReference type="SMART" id="SM00825">
    <property type="entry name" value="PKS_KS"/>
    <property type="match status" value="1"/>
</dbReference>
<protein>
    <submittedName>
        <fullName evidence="5">Polyketide synthase-nonribosomal peptide synthetase</fullName>
    </submittedName>
</protein>
<feature type="domain" description="Ketosynthase family 3 (KS3)" evidence="4">
    <location>
        <begin position="13"/>
        <end position="311"/>
    </location>
</feature>
<sequence>MGSLPEPNAIPLREPIAVVGSSCRFPGGANSPSKLWELLKDPKDLVREIPPSRFDTKAFYNQNSQHHGSTNTKYAYLLQEEPRLFDRDFFNISPKEVEAMDPQQRCLLETVYEGVESAGYSIPQLQGSSTGVFVGATCFDYQFLSMRGFDSLPQYYATGGSMAILANRLSYFFDWRGPSVACDTACSSSLVALHQAVLSLRSGEIGMAVATGANLILGPELFIAYSNSKLTIAYKLNMLSPNGRSYMWDSSADGYTRGEGFASVILKTLSQAIADGDHIECIIRETGVNSDGRTPGLFAKLSLMSTVITVV</sequence>
<organism evidence="5 6">
    <name type="scientific">Penicillium subrubescens</name>
    <dbReference type="NCBI Taxonomy" id="1316194"/>
    <lineage>
        <taxon>Eukaryota</taxon>
        <taxon>Fungi</taxon>
        <taxon>Dikarya</taxon>
        <taxon>Ascomycota</taxon>
        <taxon>Pezizomycotina</taxon>
        <taxon>Eurotiomycetes</taxon>
        <taxon>Eurotiomycetidae</taxon>
        <taxon>Eurotiales</taxon>
        <taxon>Aspergillaceae</taxon>
        <taxon>Penicillium</taxon>
    </lineage>
</organism>
<evidence type="ECO:0000256" key="3">
    <source>
        <dbReference type="ARBA" id="ARBA00022679"/>
    </source>
</evidence>
<accession>A0A1Q5T249</accession>
<dbReference type="GO" id="GO:0006633">
    <property type="term" value="P:fatty acid biosynthetic process"/>
    <property type="evidence" value="ECO:0007669"/>
    <property type="project" value="TreeGrafter"/>
</dbReference>
<keyword evidence="2" id="KW-0597">Phosphoprotein</keyword>
<proteinExistence type="predicted"/>
<comment type="caution">
    <text evidence="5">The sequence shown here is derived from an EMBL/GenBank/DDBJ whole genome shotgun (WGS) entry which is preliminary data.</text>
</comment>
<name>A0A1Q5T249_9EURO</name>
<dbReference type="CDD" id="cd00833">
    <property type="entry name" value="PKS"/>
    <property type="match status" value="1"/>
</dbReference>
<dbReference type="Proteomes" id="UP000186955">
    <property type="component" value="Unassembled WGS sequence"/>
</dbReference>